<keyword evidence="2" id="KW-1185">Reference proteome</keyword>
<gene>
    <name evidence="1" type="ORF">DSO57_1031268</name>
</gene>
<proteinExistence type="predicted"/>
<name>A0ACC2UKQ4_9FUNG</name>
<organism evidence="1 2">
    <name type="scientific">Entomophthora muscae</name>
    <dbReference type="NCBI Taxonomy" id="34485"/>
    <lineage>
        <taxon>Eukaryota</taxon>
        <taxon>Fungi</taxon>
        <taxon>Fungi incertae sedis</taxon>
        <taxon>Zoopagomycota</taxon>
        <taxon>Entomophthoromycotina</taxon>
        <taxon>Entomophthoromycetes</taxon>
        <taxon>Entomophthorales</taxon>
        <taxon>Entomophthoraceae</taxon>
        <taxon>Entomophthora</taxon>
    </lineage>
</organism>
<evidence type="ECO:0000313" key="1">
    <source>
        <dbReference type="EMBL" id="KAJ9087623.1"/>
    </source>
</evidence>
<protein>
    <submittedName>
        <fullName evidence="1">Uncharacterized protein</fullName>
    </submittedName>
</protein>
<sequence>MDFHRVIGVAFVACFLAVNFAVLIWCFHKPNVLLPEKDPISSKSPLESYMSPIDLSILPSARPSLKLCQVKIINHTFANSYGHPAQSNYIPPHDCIGGGEITKAILNYQNKVNGTQFDRFGAIYLDKSEILRTTTAEPTWEGITWKFEKDISHITPLFYNQRTVTHILGNTVNSKYTGKFHVVASIDLYISPQMPNAKHKIVSISRDDKEPWYEINSALPLSHKFNVPKQSVKRAELEVFLSGHSCDEFTYLNTPTEHAKANGECEMGPYRELEVYLDDHFVGSIMPYPVIYTGGLSYAQWRPISGMGSFDVPTKVIDLAPYLSLFEDGTHAFTFHMKNATNMWFISANLHLYETRKLPKKMIGEPTQRNSISTSIVEESKDFFKTAVVYETSVMSIQSFGDTLILTRLDNSIDFSHSISYSQSKVFDLDCTSTTKISTFLLNHPPNTIDTLWDTTQQPLTTQVRSETYRLSGTYFLSSTLRKLNISLHSVTATYGITGGISKPGGTKTELKLIGNSYIDNRDQKHPNLADNTIQASVHHLQSNPDSSEGTCYSHHVEAAHGDFTADQVSSYCPN</sequence>
<evidence type="ECO:0000313" key="2">
    <source>
        <dbReference type="Proteomes" id="UP001165960"/>
    </source>
</evidence>
<comment type="caution">
    <text evidence="1">The sequence shown here is derived from an EMBL/GenBank/DDBJ whole genome shotgun (WGS) entry which is preliminary data.</text>
</comment>
<reference evidence="1" key="1">
    <citation type="submission" date="2022-04" db="EMBL/GenBank/DDBJ databases">
        <title>Genome of the entomopathogenic fungus Entomophthora muscae.</title>
        <authorList>
            <person name="Elya C."/>
            <person name="Lovett B.R."/>
            <person name="Lee E."/>
            <person name="Macias A.M."/>
            <person name="Hajek A.E."/>
            <person name="De Bivort B.L."/>
            <person name="Kasson M.T."/>
            <person name="De Fine Licht H.H."/>
            <person name="Stajich J.E."/>
        </authorList>
    </citation>
    <scope>NUCLEOTIDE SEQUENCE</scope>
    <source>
        <strain evidence="1">Berkeley</strain>
    </source>
</reference>
<dbReference type="Proteomes" id="UP001165960">
    <property type="component" value="Unassembled WGS sequence"/>
</dbReference>
<dbReference type="EMBL" id="QTSX02000223">
    <property type="protein sequence ID" value="KAJ9087623.1"/>
    <property type="molecule type" value="Genomic_DNA"/>
</dbReference>
<accession>A0ACC2UKQ4</accession>